<evidence type="ECO:0000313" key="1">
    <source>
        <dbReference type="EMBL" id="MBA0687501.1"/>
    </source>
</evidence>
<name>A0A7J8XJM2_GOSAI</name>
<dbReference type="Proteomes" id="UP000593577">
    <property type="component" value="Unassembled WGS sequence"/>
</dbReference>
<protein>
    <submittedName>
        <fullName evidence="1">Uncharacterized protein</fullName>
    </submittedName>
</protein>
<dbReference type="EMBL" id="JABFAA010000007">
    <property type="protein sequence ID" value="MBA0687501.1"/>
    <property type="molecule type" value="Genomic_DNA"/>
</dbReference>
<proteinExistence type="predicted"/>
<accession>A0A7J8XJM2</accession>
<comment type="caution">
    <text evidence="1">The sequence shown here is derived from an EMBL/GenBank/DDBJ whole genome shotgun (WGS) entry which is preliminary data.</text>
</comment>
<keyword evidence="2" id="KW-1185">Reference proteome</keyword>
<reference evidence="1 2" key="1">
    <citation type="journal article" date="2019" name="Genome Biol. Evol.">
        <title>Insights into the evolution of the New World diploid cottons (Gossypium, subgenus Houzingenia) based on genome sequencing.</title>
        <authorList>
            <person name="Grover C.E."/>
            <person name="Arick M.A. 2nd"/>
            <person name="Thrash A."/>
            <person name="Conover J.L."/>
            <person name="Sanders W.S."/>
            <person name="Peterson D.G."/>
            <person name="Frelichowski J.E."/>
            <person name="Scheffler J.A."/>
            <person name="Scheffler B.E."/>
            <person name="Wendel J.F."/>
        </authorList>
    </citation>
    <scope>NUCLEOTIDE SEQUENCE [LARGE SCALE GENOMIC DNA]</scope>
    <source>
        <strain evidence="1">185</strain>
        <tissue evidence="1">Leaf</tissue>
    </source>
</reference>
<sequence>MISYGHVAIDGKVTKERVVESDMNNLSTEVEKCFSKDKARASTSKVVPTVVCKQDLETRTSPFVFRTTIPEADLKPWQSNEASKLILIICYSATLIPEWVFPSCSFLFLSNQINHKLQPNKRYWYSMQFLNT</sequence>
<evidence type="ECO:0000313" key="2">
    <source>
        <dbReference type="Proteomes" id="UP000593577"/>
    </source>
</evidence>
<gene>
    <name evidence="1" type="ORF">Goari_015032</name>
</gene>
<feature type="non-terminal residue" evidence="1">
    <location>
        <position position="132"/>
    </location>
</feature>
<dbReference type="AlphaFoldDB" id="A0A7J8XJM2"/>
<organism evidence="1 2">
    <name type="scientific">Gossypium aridum</name>
    <name type="common">American cotton</name>
    <name type="synonym">Erioxylum aridum</name>
    <dbReference type="NCBI Taxonomy" id="34290"/>
    <lineage>
        <taxon>Eukaryota</taxon>
        <taxon>Viridiplantae</taxon>
        <taxon>Streptophyta</taxon>
        <taxon>Embryophyta</taxon>
        <taxon>Tracheophyta</taxon>
        <taxon>Spermatophyta</taxon>
        <taxon>Magnoliopsida</taxon>
        <taxon>eudicotyledons</taxon>
        <taxon>Gunneridae</taxon>
        <taxon>Pentapetalae</taxon>
        <taxon>rosids</taxon>
        <taxon>malvids</taxon>
        <taxon>Malvales</taxon>
        <taxon>Malvaceae</taxon>
        <taxon>Malvoideae</taxon>
        <taxon>Gossypium</taxon>
    </lineage>
</organism>